<dbReference type="AlphaFoldDB" id="A0A0F9VCE8"/>
<name>A0A0F9VCE8_9ZZZZ</name>
<comment type="caution">
    <text evidence="1">The sequence shown here is derived from an EMBL/GenBank/DDBJ whole genome shotgun (WGS) entry which is preliminary data.</text>
</comment>
<proteinExistence type="predicted"/>
<reference evidence="1" key="1">
    <citation type="journal article" date="2015" name="Nature">
        <title>Complex archaea that bridge the gap between prokaryotes and eukaryotes.</title>
        <authorList>
            <person name="Spang A."/>
            <person name="Saw J.H."/>
            <person name="Jorgensen S.L."/>
            <person name="Zaremba-Niedzwiedzka K."/>
            <person name="Martijn J."/>
            <person name="Lind A.E."/>
            <person name="van Eijk R."/>
            <person name="Schleper C."/>
            <person name="Guy L."/>
            <person name="Ettema T.J."/>
        </authorList>
    </citation>
    <scope>NUCLEOTIDE SEQUENCE</scope>
</reference>
<organism evidence="1">
    <name type="scientific">marine sediment metagenome</name>
    <dbReference type="NCBI Taxonomy" id="412755"/>
    <lineage>
        <taxon>unclassified sequences</taxon>
        <taxon>metagenomes</taxon>
        <taxon>ecological metagenomes</taxon>
    </lineage>
</organism>
<evidence type="ECO:0000313" key="1">
    <source>
        <dbReference type="EMBL" id="KKN71246.1"/>
    </source>
</evidence>
<gene>
    <name evidence="1" type="ORF">LCGC14_0422890</name>
</gene>
<sequence length="63" mass="7143">MKIEIIFHTSSTPKKCINVIAVYTKGDLLCVEYKDALIMKYPLCNVFSIASYHHDHLGSTKNV</sequence>
<accession>A0A0F9VCE8</accession>
<dbReference type="EMBL" id="LAZR01000387">
    <property type="protein sequence ID" value="KKN71246.1"/>
    <property type="molecule type" value="Genomic_DNA"/>
</dbReference>
<protein>
    <submittedName>
        <fullName evidence="1">Uncharacterized protein</fullName>
    </submittedName>
</protein>